<name>A0ABR6NBR0_9SPHN</name>
<reference evidence="2 3" key="1">
    <citation type="submission" date="2020-08" db="EMBL/GenBank/DDBJ databases">
        <title>Exploring microbial biodiversity for novel pathways involved in the catabolism of aromatic compounds derived from lignin.</title>
        <authorList>
            <person name="Elkins J."/>
        </authorList>
    </citation>
    <scope>NUCLEOTIDE SEQUENCE [LARGE SCALE GENOMIC DNA]</scope>
    <source>
        <strain evidence="2 3">B1D3A</strain>
    </source>
</reference>
<sequence length="65" mass="7009">MPGMICASSSAAAATMNRTMSIPRDEGTVSNRILNTTRLAAIRDEPSKGRESLAKRPAEGFRMAR</sequence>
<dbReference type="Proteomes" id="UP001138540">
    <property type="component" value="Unassembled WGS sequence"/>
</dbReference>
<dbReference type="EMBL" id="JACHKA010000001">
    <property type="protein sequence ID" value="MBB5984725.1"/>
    <property type="molecule type" value="Genomic_DNA"/>
</dbReference>
<protein>
    <submittedName>
        <fullName evidence="2">Uncharacterized protein</fullName>
    </submittedName>
</protein>
<organism evidence="2 3">
    <name type="scientific">Sphingobium lignivorans</name>
    <dbReference type="NCBI Taxonomy" id="2735886"/>
    <lineage>
        <taxon>Bacteria</taxon>
        <taxon>Pseudomonadati</taxon>
        <taxon>Pseudomonadota</taxon>
        <taxon>Alphaproteobacteria</taxon>
        <taxon>Sphingomonadales</taxon>
        <taxon>Sphingomonadaceae</taxon>
        <taxon>Sphingobium</taxon>
    </lineage>
</organism>
<evidence type="ECO:0000256" key="1">
    <source>
        <dbReference type="SAM" id="MobiDB-lite"/>
    </source>
</evidence>
<proteinExistence type="predicted"/>
<keyword evidence="3" id="KW-1185">Reference proteome</keyword>
<evidence type="ECO:0000313" key="3">
    <source>
        <dbReference type="Proteomes" id="UP001138540"/>
    </source>
</evidence>
<evidence type="ECO:0000313" key="2">
    <source>
        <dbReference type="EMBL" id="MBB5984725.1"/>
    </source>
</evidence>
<feature type="compositionally biased region" description="Basic and acidic residues" evidence="1">
    <location>
        <begin position="45"/>
        <end position="59"/>
    </location>
</feature>
<comment type="caution">
    <text evidence="2">The sequence shown here is derived from an EMBL/GenBank/DDBJ whole genome shotgun (WGS) entry which is preliminary data.</text>
</comment>
<feature type="region of interest" description="Disordered" evidence="1">
    <location>
        <begin position="45"/>
        <end position="65"/>
    </location>
</feature>
<gene>
    <name evidence="2" type="ORF">HNP60_000699</name>
</gene>
<accession>A0ABR6NBR0</accession>